<dbReference type="Proteomes" id="UP000813463">
    <property type="component" value="Chromosome 4"/>
</dbReference>
<dbReference type="GO" id="GO:0051301">
    <property type="term" value="P:cell division"/>
    <property type="evidence" value="ECO:0007669"/>
    <property type="project" value="UniProtKB-KW"/>
</dbReference>
<dbReference type="GeneID" id="110778859"/>
<dbReference type="Gene3D" id="3.40.50.10810">
    <property type="entry name" value="Tandem AAA-ATPase domain"/>
    <property type="match status" value="1"/>
</dbReference>
<organism evidence="5 6">
    <name type="scientific">Spinacia oleracea</name>
    <name type="common">Spinach</name>
    <dbReference type="NCBI Taxonomy" id="3562"/>
    <lineage>
        <taxon>Eukaryota</taxon>
        <taxon>Viridiplantae</taxon>
        <taxon>Streptophyta</taxon>
        <taxon>Embryophyta</taxon>
        <taxon>Tracheophyta</taxon>
        <taxon>Spermatophyta</taxon>
        <taxon>Magnoliopsida</taxon>
        <taxon>eudicotyledons</taxon>
        <taxon>Gunneridae</taxon>
        <taxon>Pentapetalae</taxon>
        <taxon>Caryophyllales</taxon>
        <taxon>Chenopodiaceae</taxon>
        <taxon>Chenopodioideae</taxon>
        <taxon>Anserineae</taxon>
        <taxon>Spinacia</taxon>
    </lineage>
</organism>
<dbReference type="SUPFAM" id="SSF52540">
    <property type="entry name" value="P-loop containing nucleoside triphosphate hydrolases"/>
    <property type="match status" value="2"/>
</dbReference>
<evidence type="ECO:0000256" key="2">
    <source>
        <dbReference type="SAM" id="MobiDB-lite"/>
    </source>
</evidence>
<dbReference type="InterPro" id="IPR014001">
    <property type="entry name" value="Helicase_ATP-bd"/>
</dbReference>
<feature type="region of interest" description="Disordered" evidence="2">
    <location>
        <begin position="824"/>
        <end position="874"/>
    </location>
</feature>
<dbReference type="Pfam" id="PF00176">
    <property type="entry name" value="SNF2-rel_dom"/>
    <property type="match status" value="1"/>
</dbReference>
<dbReference type="KEGG" id="soe:110778859"/>
<dbReference type="PANTHER" id="PTHR45629:SF7">
    <property type="entry name" value="DNA EXCISION REPAIR PROTEIN ERCC-6-RELATED"/>
    <property type="match status" value="1"/>
</dbReference>
<dbReference type="InterPro" id="IPR050496">
    <property type="entry name" value="SNF2_RAD54_helicase_repair"/>
</dbReference>
<protein>
    <submittedName>
        <fullName evidence="6">Protein CHROMATIN REMODELING 25</fullName>
    </submittedName>
</protein>
<dbReference type="PROSITE" id="PS51192">
    <property type="entry name" value="HELICASE_ATP_BIND_1"/>
    <property type="match status" value="1"/>
</dbReference>
<dbReference type="GO" id="GO:0003677">
    <property type="term" value="F:DNA binding"/>
    <property type="evidence" value="ECO:0007669"/>
    <property type="project" value="UniProtKB-KW"/>
</dbReference>
<feature type="domain" description="Helicase ATP-binding" evidence="3">
    <location>
        <begin position="198"/>
        <end position="371"/>
    </location>
</feature>
<gene>
    <name evidence="6" type="primary">LOC110778859</name>
</gene>
<dbReference type="InterPro" id="IPR049730">
    <property type="entry name" value="SNF2/RAD54-like_C"/>
</dbReference>
<dbReference type="GO" id="GO:0007131">
    <property type="term" value="P:reciprocal meiotic recombination"/>
    <property type="evidence" value="ECO:0000318"/>
    <property type="project" value="GO_Central"/>
</dbReference>
<dbReference type="GO" id="GO:0005634">
    <property type="term" value="C:nucleus"/>
    <property type="evidence" value="ECO:0000318"/>
    <property type="project" value="GO_Central"/>
</dbReference>
<feature type="domain" description="Helicase C-terminal" evidence="4">
    <location>
        <begin position="535"/>
        <end position="699"/>
    </location>
</feature>
<dbReference type="GO" id="GO:0005524">
    <property type="term" value="F:ATP binding"/>
    <property type="evidence" value="ECO:0007669"/>
    <property type="project" value="UniProtKB-KW"/>
</dbReference>
<dbReference type="GO" id="GO:0016787">
    <property type="term" value="F:hydrolase activity"/>
    <property type="evidence" value="ECO:0007669"/>
    <property type="project" value="UniProtKB-KW"/>
</dbReference>
<name>A0A9R0JLU3_SPIOL</name>
<dbReference type="CDD" id="cd18793">
    <property type="entry name" value="SF2_C_SNF"/>
    <property type="match status" value="1"/>
</dbReference>
<dbReference type="InterPro" id="IPR000330">
    <property type="entry name" value="SNF2_N"/>
</dbReference>
<accession>A0A9R0JLU3</accession>
<evidence type="ECO:0000313" key="5">
    <source>
        <dbReference type="Proteomes" id="UP000813463"/>
    </source>
</evidence>
<dbReference type="InterPro" id="IPR001650">
    <property type="entry name" value="Helicase_C-like"/>
</dbReference>
<sequence length="934" mass="104789">MEDDEELVCLTSDVSDSSEEFQITDDEVEEDEVFEVADEDCHKHVDCVKIDDNDLKSRNVAALIRGNLVAERQSLVPRVLSARKPFKPPFSEGWSKSNADLLRRLSARKRFVPWRSTSGDEVPLVKFQPIVVDEDEEQEEVENLPPGIEPLVLWQPGESMDGGGSVLTPIVVNDLLVRFLRPHQREGVQFMFRCVSGLQSAANIFGCILADDMGLGKTLQSITLLYTLLCQGFDGTPMVKKAIIVTPTSLVSNWEAEIRKWVQERVNLIALCESSREDVLSAVENFTNPRSKTQVLIVSYETFRMHAPKFSRSGSCDLLICDEAHRLKNDQTITNKALASLECKRRILLSGTPMQNDLEEFYAMVNFTNPGILGHAAHFRRYYQAPIINGREPTASDEEKKVGLSRSEELSAIVNQFILRRTNALLSNHLPPKIVEVVCCKLTPLQADLYNHFIKSKNVKKAISDGTKRAKILAYITALKKLCNHPKLIYDTIKAGNSGFEDCLSLFPPEVFSGRSGGWSGGDGLWIELSGKMNVLARLLSQLRQKTDDRIVLVSNYTQTLDLFAQLCRERRYPYLRLDGSTSISKRQKLVNCFNDFSKDEFAFLLSSKAGGCGLNLIGGNRLVLFDPDWNPANDKQAAARVWRDGQKKRVYVYRFLSTGTIEEKVYQRQMSKEGLQKVIQKEQGDCDKGNAFSMEDLRDLFTYNGNLRSEIHDKMNCDRCRVCDSIHNDMHENTVEIDGIEPKSEDNQPGQNAVDIGGFAEISGCLHLLKSSEKQVGSPSEEDLLNWAHHSSPTLVPDVLFQVAAGDEVSFVFTNQIDGKLVPEESMRRPKMQGSEGSRTSNNTNWSNSDGNLKQKSFKSSEKQSSLSHCGNPIRKLPLVSTKPIQVAPLKSIKSSLKDVTNLSWRSKSPLSRQLPLKRSFLAREGDNVVDLL</sequence>
<keyword evidence="5" id="KW-1185">Reference proteome</keyword>
<dbReference type="InterPro" id="IPR038718">
    <property type="entry name" value="SNF2-like_sf"/>
</dbReference>
<dbReference type="Gene3D" id="3.40.50.300">
    <property type="entry name" value="P-loop containing nucleotide triphosphate hydrolases"/>
    <property type="match status" value="1"/>
</dbReference>
<evidence type="ECO:0000259" key="3">
    <source>
        <dbReference type="PROSITE" id="PS51192"/>
    </source>
</evidence>
<proteinExistence type="predicted"/>
<dbReference type="SMART" id="SM00490">
    <property type="entry name" value="HELICc"/>
    <property type="match status" value="1"/>
</dbReference>
<dbReference type="GO" id="GO:0004386">
    <property type="term" value="F:helicase activity"/>
    <property type="evidence" value="ECO:0007669"/>
    <property type="project" value="UniProtKB-KW"/>
</dbReference>
<dbReference type="Gene3D" id="1.20.120.850">
    <property type="entry name" value="SWI2/SNF2 ATPases, N-terminal domain"/>
    <property type="match status" value="1"/>
</dbReference>
<dbReference type="GO" id="GO:0045003">
    <property type="term" value="P:double-strand break repair via synthesis-dependent strand annealing"/>
    <property type="evidence" value="ECO:0000318"/>
    <property type="project" value="GO_Central"/>
</dbReference>
<dbReference type="RefSeq" id="XP_021839093.2">
    <property type="nucleotide sequence ID" value="XM_021983401.2"/>
</dbReference>
<dbReference type="CDD" id="cd18004">
    <property type="entry name" value="DEXHc_RAD54"/>
    <property type="match status" value="1"/>
</dbReference>
<evidence type="ECO:0000256" key="1">
    <source>
        <dbReference type="ARBA" id="ARBA00022801"/>
    </source>
</evidence>
<evidence type="ECO:0000313" key="6">
    <source>
        <dbReference type="RefSeq" id="XP_021839093.2"/>
    </source>
</evidence>
<evidence type="ECO:0000259" key="4">
    <source>
        <dbReference type="PROSITE" id="PS51194"/>
    </source>
</evidence>
<keyword evidence="1" id="KW-0378">Hydrolase</keyword>
<reference evidence="6" key="2">
    <citation type="submission" date="2025-08" db="UniProtKB">
        <authorList>
            <consortium name="RefSeq"/>
        </authorList>
    </citation>
    <scope>IDENTIFICATION</scope>
    <source>
        <tissue evidence="6">Leaf</tissue>
    </source>
</reference>
<dbReference type="SMART" id="SM00487">
    <property type="entry name" value="DEXDc"/>
    <property type="match status" value="1"/>
</dbReference>
<feature type="compositionally biased region" description="Low complexity" evidence="2">
    <location>
        <begin position="839"/>
        <end position="850"/>
    </location>
</feature>
<dbReference type="Pfam" id="PF00271">
    <property type="entry name" value="Helicase_C"/>
    <property type="match status" value="1"/>
</dbReference>
<dbReference type="GO" id="GO:0015616">
    <property type="term" value="F:DNA translocase activity"/>
    <property type="evidence" value="ECO:0000318"/>
    <property type="project" value="GO_Central"/>
</dbReference>
<dbReference type="PROSITE" id="PS51194">
    <property type="entry name" value="HELICASE_CTER"/>
    <property type="match status" value="1"/>
</dbReference>
<dbReference type="InterPro" id="IPR027417">
    <property type="entry name" value="P-loop_NTPase"/>
</dbReference>
<dbReference type="PANTHER" id="PTHR45629">
    <property type="entry name" value="SNF2/RAD54 FAMILY MEMBER"/>
    <property type="match status" value="1"/>
</dbReference>
<dbReference type="AlphaFoldDB" id="A0A9R0JLU3"/>
<reference evidence="5" key="1">
    <citation type="journal article" date="2021" name="Nat. Commun.">
        <title>Genomic analyses provide insights into spinach domestication and the genetic basis of agronomic traits.</title>
        <authorList>
            <person name="Cai X."/>
            <person name="Sun X."/>
            <person name="Xu C."/>
            <person name="Sun H."/>
            <person name="Wang X."/>
            <person name="Ge C."/>
            <person name="Zhang Z."/>
            <person name="Wang Q."/>
            <person name="Fei Z."/>
            <person name="Jiao C."/>
            <person name="Wang Q."/>
        </authorList>
    </citation>
    <scope>NUCLEOTIDE SEQUENCE [LARGE SCALE GENOMIC DNA]</scope>
    <source>
        <strain evidence="5">cv. Varoflay</strain>
    </source>
</reference>